<dbReference type="InterPro" id="IPR015421">
    <property type="entry name" value="PyrdxlP-dep_Trfase_major"/>
</dbReference>
<evidence type="ECO:0000259" key="3">
    <source>
        <dbReference type="Pfam" id="PF00155"/>
    </source>
</evidence>
<accession>A0A174ZXU0</accession>
<dbReference type="InterPro" id="IPR015424">
    <property type="entry name" value="PyrdxlP-dep_Trfase"/>
</dbReference>
<sequence length="363" mass="41358">MTNTKPVFHGSDIEKISEYYHIDQNSITNFAGNVNPLGLSPSVKEAVAAHVDLFSSYPDRDYKSLRNTIAEYCDVPADFILPGNGSSELISLLIETRAPKRTLILGPTYSEYSRELSFSGSTQDYYHLQEAEDFELDVEDLCRTLLNGYDFLILCNPNNPTSSAILKDEMRALLSFCANRDIFVMIDETYVEFASSVQEVTAVPYTKDFSNLMVLRGVSKFYAAPGMRFGYGITGNKEFLSQMKEKQIPWSLNSLGAYAGEQMFKDTSYIRQTRALILTERDRMFLELKKMSSFKVYFPYGNFILVKILKPEVTSFDVFEACIKEGLMIRDCSSFQCLDGEFIRFCIMKPEDNNRLLKVLKTI</sequence>
<dbReference type="Gene3D" id="3.40.640.10">
    <property type="entry name" value="Type I PLP-dependent aspartate aminotransferase-like (Major domain)"/>
    <property type="match status" value="1"/>
</dbReference>
<organism evidence="4 5">
    <name type="scientific">[Ruminococcus] torques</name>
    <dbReference type="NCBI Taxonomy" id="33039"/>
    <lineage>
        <taxon>Bacteria</taxon>
        <taxon>Bacillati</taxon>
        <taxon>Bacillota</taxon>
        <taxon>Clostridia</taxon>
        <taxon>Lachnospirales</taxon>
        <taxon>Lachnospiraceae</taxon>
        <taxon>Mediterraneibacter</taxon>
    </lineage>
</organism>
<protein>
    <submittedName>
        <fullName evidence="4">Threonine-phosphate decarboxylase</fullName>
        <ecNumber evidence="4">4.1.1.81</ecNumber>
    </submittedName>
</protein>
<dbReference type="SUPFAM" id="SSF53383">
    <property type="entry name" value="PLP-dependent transferases"/>
    <property type="match status" value="1"/>
</dbReference>
<dbReference type="InterPro" id="IPR015422">
    <property type="entry name" value="PyrdxlP-dep_Trfase_small"/>
</dbReference>
<gene>
    <name evidence="4" type="primary">cobD_2</name>
    <name evidence="4" type="ORF">ERS852502_01860</name>
</gene>
<dbReference type="OrthoDB" id="9813612at2"/>
<dbReference type="AlphaFoldDB" id="A0A174ZXU0"/>
<dbReference type="PANTHER" id="PTHR42885">
    <property type="entry name" value="HISTIDINOL-PHOSPHATE AMINOTRANSFERASE-RELATED"/>
    <property type="match status" value="1"/>
</dbReference>
<dbReference type="InterPro" id="IPR004839">
    <property type="entry name" value="Aminotransferase_I/II_large"/>
</dbReference>
<keyword evidence="4" id="KW-0456">Lyase</keyword>
<dbReference type="Gene3D" id="3.90.1150.10">
    <property type="entry name" value="Aspartate Aminotransferase, domain 1"/>
    <property type="match status" value="1"/>
</dbReference>
<evidence type="ECO:0000256" key="1">
    <source>
        <dbReference type="ARBA" id="ARBA00001933"/>
    </source>
</evidence>
<dbReference type="GO" id="GO:0030170">
    <property type="term" value="F:pyridoxal phosphate binding"/>
    <property type="evidence" value="ECO:0007669"/>
    <property type="project" value="InterPro"/>
</dbReference>
<dbReference type="EMBL" id="CZBX01000008">
    <property type="protein sequence ID" value="CUQ88916.1"/>
    <property type="molecule type" value="Genomic_DNA"/>
</dbReference>
<keyword evidence="2" id="KW-0663">Pyridoxal phosphate</keyword>
<dbReference type="Proteomes" id="UP000078383">
    <property type="component" value="Unassembled WGS sequence"/>
</dbReference>
<dbReference type="RefSeq" id="WP_055172650.1">
    <property type="nucleotide sequence ID" value="NZ_CZBX01000008.1"/>
</dbReference>
<evidence type="ECO:0000256" key="2">
    <source>
        <dbReference type="ARBA" id="ARBA00022898"/>
    </source>
</evidence>
<comment type="cofactor">
    <cofactor evidence="1">
        <name>pyridoxal 5'-phosphate</name>
        <dbReference type="ChEBI" id="CHEBI:597326"/>
    </cofactor>
</comment>
<dbReference type="PANTHER" id="PTHR42885:SF1">
    <property type="entry name" value="THREONINE-PHOSPHATE DECARBOXYLASE"/>
    <property type="match status" value="1"/>
</dbReference>
<reference evidence="4 5" key="1">
    <citation type="submission" date="2015-09" db="EMBL/GenBank/DDBJ databases">
        <authorList>
            <consortium name="Pathogen Informatics"/>
        </authorList>
    </citation>
    <scope>NUCLEOTIDE SEQUENCE [LARGE SCALE GENOMIC DNA]</scope>
    <source>
        <strain evidence="4 5">2789STDY5834889</strain>
    </source>
</reference>
<name>A0A174ZXU0_9FIRM</name>
<dbReference type="Pfam" id="PF00155">
    <property type="entry name" value="Aminotran_1_2"/>
    <property type="match status" value="1"/>
</dbReference>
<evidence type="ECO:0000313" key="4">
    <source>
        <dbReference type="EMBL" id="CUQ88916.1"/>
    </source>
</evidence>
<feature type="domain" description="Aminotransferase class I/classII large" evidence="3">
    <location>
        <begin position="27"/>
        <end position="360"/>
    </location>
</feature>
<proteinExistence type="predicted"/>
<dbReference type="EC" id="4.1.1.81" evidence="4"/>
<dbReference type="GO" id="GO:0048472">
    <property type="term" value="F:threonine-phosphate decarboxylase activity"/>
    <property type="evidence" value="ECO:0007669"/>
    <property type="project" value="UniProtKB-EC"/>
</dbReference>
<dbReference type="CDD" id="cd00609">
    <property type="entry name" value="AAT_like"/>
    <property type="match status" value="1"/>
</dbReference>
<evidence type="ECO:0000313" key="5">
    <source>
        <dbReference type="Proteomes" id="UP000078383"/>
    </source>
</evidence>